<reference evidence="2 3" key="1">
    <citation type="journal article" date="2006" name="J. Bacteriol.">
        <title>The genome sequence of the obligately chemolithoautotrophic, facultatively anaerobic bacterium Thiobacillus denitrificans.</title>
        <authorList>
            <person name="Beller H.R."/>
            <person name="Chain P.S."/>
            <person name="Letain T.E."/>
            <person name="Chakicherla A."/>
            <person name="Larimer F.W."/>
            <person name="Richardson P.M."/>
            <person name="Coleman M.A."/>
            <person name="Wood A.P."/>
            <person name="Kelly D.P."/>
        </authorList>
    </citation>
    <scope>NUCLEOTIDE SEQUENCE [LARGE SCALE GENOMIC DNA]</scope>
    <source>
        <strain evidence="2 3">ATCC 25259</strain>
    </source>
</reference>
<feature type="chain" id="PRO_5004228865" description="Secreted protein" evidence="1">
    <location>
        <begin position="31"/>
        <end position="97"/>
    </location>
</feature>
<dbReference type="AlphaFoldDB" id="Q3SJ59"/>
<gene>
    <name evidence="2" type="ordered locus">Tbd_1358</name>
</gene>
<keyword evidence="1" id="KW-0732">Signal</keyword>
<dbReference type="RefSeq" id="WP_011311870.1">
    <property type="nucleotide sequence ID" value="NC_007404.1"/>
</dbReference>
<dbReference type="EMBL" id="CP000116">
    <property type="protein sequence ID" value="AAZ97311.1"/>
    <property type="molecule type" value="Genomic_DNA"/>
</dbReference>
<name>Q3SJ59_THIDA</name>
<evidence type="ECO:0000313" key="3">
    <source>
        <dbReference type="Proteomes" id="UP000008291"/>
    </source>
</evidence>
<proteinExistence type="predicted"/>
<dbReference type="STRING" id="292415.Tbd_1358"/>
<sequence length="97" mass="10390">MRREAALRLARLLSLGLALAGGSVAWPALATGAVPRPTRLVIDAVPRTHAASPARSTDTEAHCEPDLSDHWALYRRIAARRLPESRATKADSGARAE</sequence>
<accession>Q3SJ59</accession>
<keyword evidence="3" id="KW-1185">Reference proteome</keyword>
<organism evidence="2 3">
    <name type="scientific">Thiobacillus denitrificans (strain ATCC 25259 / T1)</name>
    <dbReference type="NCBI Taxonomy" id="292415"/>
    <lineage>
        <taxon>Bacteria</taxon>
        <taxon>Pseudomonadati</taxon>
        <taxon>Pseudomonadota</taxon>
        <taxon>Betaproteobacteria</taxon>
        <taxon>Nitrosomonadales</taxon>
        <taxon>Thiobacillaceae</taxon>
        <taxon>Thiobacillus</taxon>
    </lineage>
</organism>
<evidence type="ECO:0008006" key="4">
    <source>
        <dbReference type="Google" id="ProtNLM"/>
    </source>
</evidence>
<dbReference type="HOGENOM" id="CLU_2345767_0_0_4"/>
<protein>
    <recommendedName>
        <fullName evidence="4">Secreted protein</fullName>
    </recommendedName>
</protein>
<evidence type="ECO:0000313" key="2">
    <source>
        <dbReference type="EMBL" id="AAZ97311.1"/>
    </source>
</evidence>
<dbReference type="KEGG" id="tbd:Tbd_1358"/>
<evidence type="ECO:0000256" key="1">
    <source>
        <dbReference type="SAM" id="SignalP"/>
    </source>
</evidence>
<feature type="signal peptide" evidence="1">
    <location>
        <begin position="1"/>
        <end position="30"/>
    </location>
</feature>
<dbReference type="Proteomes" id="UP000008291">
    <property type="component" value="Chromosome"/>
</dbReference>